<dbReference type="InterPro" id="IPR041414">
    <property type="entry name" value="Raco-like_middle"/>
</dbReference>
<evidence type="ECO:0000259" key="1">
    <source>
        <dbReference type="Pfam" id="PF17650"/>
    </source>
</evidence>
<dbReference type="PANTHER" id="PTHR42895">
    <property type="entry name" value="IRON-SULFUR CLUSTER-BINDING PROTEIN-RELATED"/>
    <property type="match status" value="1"/>
</dbReference>
<dbReference type="InterPro" id="IPR052911">
    <property type="entry name" value="Corrinoid_activation_enz"/>
</dbReference>
<feature type="domain" description="RACo-like middle region" evidence="2">
    <location>
        <begin position="134"/>
        <end position="252"/>
    </location>
</feature>
<gene>
    <name evidence="3" type="ORF">S06H3_48945</name>
</gene>
<protein>
    <recommendedName>
        <fullName evidence="4">RACo middle region domain-containing protein</fullName>
    </recommendedName>
</protein>
<proteinExistence type="predicted"/>
<dbReference type="Pfam" id="PF17651">
    <property type="entry name" value="Raco_middle"/>
    <property type="match status" value="1"/>
</dbReference>
<accession>X1NRC1</accession>
<feature type="domain" description="RACo linker region" evidence="1">
    <location>
        <begin position="50"/>
        <end position="128"/>
    </location>
</feature>
<dbReference type="Gene3D" id="3.30.420.480">
    <property type="entry name" value="Domain of unknown function (DUF4445)"/>
    <property type="match status" value="1"/>
</dbReference>
<dbReference type="EMBL" id="BARV01030862">
    <property type="protein sequence ID" value="GAI32761.1"/>
    <property type="molecule type" value="Genomic_DNA"/>
</dbReference>
<dbReference type="Gene3D" id="3.10.20.880">
    <property type="match status" value="1"/>
</dbReference>
<feature type="non-terminal residue" evidence="3">
    <location>
        <position position="254"/>
    </location>
</feature>
<reference evidence="3" key="1">
    <citation type="journal article" date="2014" name="Front. Microbiol.">
        <title>High frequency of phylogenetically diverse reductive dehalogenase-homologous genes in deep subseafloor sedimentary metagenomes.</title>
        <authorList>
            <person name="Kawai M."/>
            <person name="Futagami T."/>
            <person name="Toyoda A."/>
            <person name="Takaki Y."/>
            <person name="Nishi S."/>
            <person name="Hori S."/>
            <person name="Arai W."/>
            <person name="Tsubouchi T."/>
            <person name="Morono Y."/>
            <person name="Uchiyama I."/>
            <person name="Ito T."/>
            <person name="Fujiyama A."/>
            <person name="Inagaki F."/>
            <person name="Takami H."/>
        </authorList>
    </citation>
    <scope>NUCLEOTIDE SEQUENCE</scope>
    <source>
        <strain evidence="3">Expedition CK06-06</strain>
    </source>
</reference>
<sequence length="254" mass="27516">ENEKGTLSTQEVKNGYCLACETYPLGDCKLGVPPESLTAPQRTQVEGLEVAVSLEPPVRAYHFELPPPSIEDMRADAKRVLETLYQQQRVHCCTIDLEVLRSLSPQLRSGNWQAQASVRGDEIVAIRPWPSRQLGLAVDVGTTKIAGYLLDLDSGQTLAAQGIMNPQIASGEDVISRITQIGESPSAAARLQRLVIKALNQLVVDLCAEAEAKAKEILEIVVVGNTAMHHLLLRLPVAQLALSPFLPAVSKALD</sequence>
<dbReference type="InterPro" id="IPR040506">
    <property type="entry name" value="RACo_linker"/>
</dbReference>
<evidence type="ECO:0008006" key="4">
    <source>
        <dbReference type="Google" id="ProtNLM"/>
    </source>
</evidence>
<name>X1NRC1_9ZZZZ</name>
<organism evidence="3">
    <name type="scientific">marine sediment metagenome</name>
    <dbReference type="NCBI Taxonomy" id="412755"/>
    <lineage>
        <taxon>unclassified sequences</taxon>
        <taxon>metagenomes</taxon>
        <taxon>ecological metagenomes</taxon>
    </lineage>
</organism>
<dbReference type="Pfam" id="PF17650">
    <property type="entry name" value="RACo_linker"/>
    <property type="match status" value="1"/>
</dbReference>
<dbReference type="PANTHER" id="PTHR42895:SF2">
    <property type="entry name" value="IRON-SULFUR CLUSTER PROTEIN"/>
    <property type="match status" value="1"/>
</dbReference>
<dbReference type="InterPro" id="IPR042259">
    <property type="entry name" value="Raco-like_middle_sf"/>
</dbReference>
<evidence type="ECO:0000259" key="2">
    <source>
        <dbReference type="Pfam" id="PF17651"/>
    </source>
</evidence>
<dbReference type="AlphaFoldDB" id="X1NRC1"/>
<comment type="caution">
    <text evidence="3">The sequence shown here is derived from an EMBL/GenBank/DDBJ whole genome shotgun (WGS) entry which is preliminary data.</text>
</comment>
<feature type="non-terminal residue" evidence="3">
    <location>
        <position position="1"/>
    </location>
</feature>
<evidence type="ECO:0000313" key="3">
    <source>
        <dbReference type="EMBL" id="GAI32761.1"/>
    </source>
</evidence>